<dbReference type="InterPro" id="IPR036880">
    <property type="entry name" value="Kunitz_BPTI_sf"/>
</dbReference>
<dbReference type="SUPFAM" id="SSF54236">
    <property type="entry name" value="Ubiquitin-like"/>
    <property type="match status" value="1"/>
</dbReference>
<evidence type="ECO:0000259" key="1">
    <source>
        <dbReference type="PROSITE" id="PS50279"/>
    </source>
</evidence>
<dbReference type="InterPro" id="IPR053014">
    <property type="entry name" value="Cuticle_assoc_divergent"/>
</dbReference>
<reference evidence="2" key="1">
    <citation type="journal article" date="2014" name="Nat. Genet.">
        <title>Genome and transcriptome of the porcine whipworm Trichuris suis.</title>
        <authorList>
            <person name="Jex A.R."/>
            <person name="Nejsum P."/>
            <person name="Schwarz E.M."/>
            <person name="Hu L."/>
            <person name="Young N.D."/>
            <person name="Hall R.S."/>
            <person name="Korhonen P.K."/>
            <person name="Liao S."/>
            <person name="Thamsborg S."/>
            <person name="Xia J."/>
            <person name="Xu P."/>
            <person name="Wang S."/>
            <person name="Scheerlinck J.P."/>
            <person name="Hofmann A."/>
            <person name="Sternberg P.W."/>
            <person name="Wang J."/>
            <person name="Gasser R.B."/>
        </authorList>
    </citation>
    <scope>NUCLEOTIDE SEQUENCE [LARGE SCALE GENOMIC DNA]</scope>
    <source>
        <strain evidence="2">DCEP-RM93F</strain>
    </source>
</reference>
<dbReference type="PROSITE" id="PS50279">
    <property type="entry name" value="BPTI_KUNITZ_2"/>
    <property type="match status" value="5"/>
</dbReference>
<dbReference type="PROSITE" id="PS00280">
    <property type="entry name" value="BPTI_KUNITZ_1"/>
    <property type="match status" value="2"/>
</dbReference>
<dbReference type="Gene3D" id="3.10.20.90">
    <property type="entry name" value="Phosphatidylinositol 3-kinase Catalytic Subunit, Chain A, domain 1"/>
    <property type="match status" value="1"/>
</dbReference>
<dbReference type="SMART" id="SM00289">
    <property type="entry name" value="WR1"/>
    <property type="match status" value="13"/>
</dbReference>
<dbReference type="CDD" id="cd22593">
    <property type="entry name" value="Kunitz_conkunitzin"/>
    <property type="match status" value="3"/>
</dbReference>
<dbReference type="Gene3D" id="4.10.410.10">
    <property type="entry name" value="Pancreatic trypsin inhibitor Kunitz domain"/>
    <property type="match status" value="5"/>
</dbReference>
<dbReference type="InterPro" id="IPR020901">
    <property type="entry name" value="Prtase_inh_Kunz-CS"/>
</dbReference>
<dbReference type="Pfam" id="PF05020">
    <property type="entry name" value="zf-NPL4"/>
    <property type="match status" value="1"/>
</dbReference>
<dbReference type="PANTHER" id="PTHR46339">
    <property type="entry name" value="PROTEIN CBG15282-RELATED"/>
    <property type="match status" value="1"/>
</dbReference>
<dbReference type="InterPro" id="IPR006150">
    <property type="entry name" value="Cys_repeat_1"/>
</dbReference>
<feature type="domain" description="BPTI/Kunitz inhibitor" evidence="1">
    <location>
        <begin position="1253"/>
        <end position="1306"/>
    </location>
</feature>
<feature type="domain" description="BPTI/Kunitz inhibitor" evidence="1">
    <location>
        <begin position="914"/>
        <end position="965"/>
    </location>
</feature>
<dbReference type="Pfam" id="PF00014">
    <property type="entry name" value="Kunitz_BPTI"/>
    <property type="match status" value="5"/>
</dbReference>
<dbReference type="CDD" id="cd08061">
    <property type="entry name" value="MPN_NPL4"/>
    <property type="match status" value="1"/>
</dbReference>
<sequence>MEKELVVRVQSPEGIKRFNVERGSTVGQLKDEVKKSWPNLPEDFRLSLSRNGANGFANLDRRLASCGIRHGDLLYVTLDKPDEIVEAPLEEARDVAIGHDNSSAWREKAEDAVDLFLYQQPSVIQRDVDPSLCRHGEGTECDNCKPIDVFDSDYLKEHAIKFMSFHAYLCKLGCGKKNGPKFPLEKLDCHMKKDCNRHPPWPKGVCLRCQPPAITLQRQPYRHVDNVCFENEEIGNRFFIYWQKTGYQRFGYLIGRYEPSNDVPLGIVAVVYAIFEPPQISSPVSISTNPIAEQPYVMELCDQLDCTVVGMIFTDLFGHETNGRDVMTCQRNAVALRYKVHRVYSKLQYLQDTYFLTAAECIKAATFQNSFPNICRYSSDNTFGSKFVTVVASGGEDGTVKVFGYQVSNQCAAIVEAKLLTPIFGKPHLVHVKESTKQQCVPSISYRALNEYGSAVMRAATPLPVEFLIVDMPTLGALRVYCSQFASDQELEMASDFHFLYFLLTNEYKPVKMNDLSPLLEAVRTKNQRLAREWFDSNQEWEEMMTLLLKEEVAKSLDIRDTGKEAAGTSSQWRCPHCTFVNRNEANTVIMWSVDGIHWIMLQSWVVKRTALSCAVRHRSCSTSSYVVGRGTECLALLASSKLNRSVTSSSAEEVEKDVCLASTVQICAAGQCQPEPRLLCNPRTYVNAPVGGQLSLYTFCNKDRLVEVGQCQQGYIFDYETRSCQPRKPFLKRKRQIYAIVGNSCNENIDCQTTDGGAYCDTTKRCACLPSFVNIHGFCYRSENEHRRDFRDCRLKERLLLEINPGQSGCSYPEQCNSVWPGAYCYLNECKCPDGQPPQRTRDGTVCTFPGFCPTNGAYSKLKGADGIEASCLEGSDDYCPPTYDCLCNPPAKSAMSACEGATFCCPSRALACIMPRDEGVLVEIPTDRWYYNSMTATCEMFSYRGRNGNANNFVTKSQCESYCKTGCPRGQPLYSPGSMTDRIPKGSRVACSASQTCIRDSNFFCHVNQVAGGSVENYCCPRPSFICSQEGGLPTGSVPYVVPPTPYDSGLSGGVSFKQRYYYDTTERRCKPFEYLGQAGNFNNFDSEAECKQFCSRIICIAGEPMRDQGDKLVTCGAAGTGICPLKYDCTNEGFCCPSRGFVCNQEQAIGSCINYVERWYFNPKSRGCERFYFSGCHGNANNFESYEQCMSFCGTSPVEPKCPQGFAFMESSGIYTECGGASASYSCPADYFCHFDGQRFGCCPTRQKTCNIDPPDPGTLCTGNPVTRWYYNSGTKKCDTFRYNGCDGNSNNFPTRIDCQDYCHVGGCPEGGEPYKEVGTGQYRICDPSTLGCPVGFICTPTTIQSLYVRNNYCCATRATICSLNRDQGVQCGSSSLMRYYFNTVTKTCEPLTYLGCGGNRNNFPSMEKCLSYCQSADCPLGQVALREQNSHNLVSCSRSSNVCPHDYSCIHSKLLGTDICCGSSAPAGTCPAGQSAYMDALTNSPRQCQPNIDNSCPQGFFCTYSGSATNSFCCGTAMVHCPQGGEPYMEPFLNTPRQCTPGVANTCPANYACQTTLFNVGGVQSATGFCCGTPNVCPPHYAPFVQNNQPVTCIPTAFPSVCPAGYTCQRNSLLQQSYCCILSNHARNPCEPNKTPYRVQGAPVVCTQGSTVAGCPPGYTCDLNAESNSFYCCSFSPGLPTTGNCPPGYTLVQPSRYCSPNVPGSCGPNSICHYDSSQARYVCCSSTHTVPPPSIPSQFNPCPSPRQPFYSPTTGQPLACMLGTASSGCPNGYNCAYSAAMKNYFCCSRTGSPGPTRNVCPAGQEPAIDPMTRQPRICPLNVPGFRCPPGYRCTYRAADRQYYCCRAYDGRGVVPGTSQYNEGIKALDHQFAHPDFLGCPRGRPYIYPGTKTPLSCSPWGSRCPTGYNCLQAIGRSGYLCCSSNFRSRPLPLSSANDTPNAIGSPCTSDSDCRPNPGEEAICHDGTCACSHKEKNVDGQCVSEMCPVPYKNVDGQCQAPQE</sequence>
<dbReference type="GO" id="GO:0004867">
    <property type="term" value="F:serine-type endopeptidase inhibitor activity"/>
    <property type="evidence" value="ECO:0007669"/>
    <property type="project" value="InterPro"/>
</dbReference>
<dbReference type="InterPro" id="IPR007717">
    <property type="entry name" value="NPL4_C"/>
</dbReference>
<dbReference type="Pfam" id="PF05021">
    <property type="entry name" value="NPL4"/>
    <property type="match status" value="1"/>
</dbReference>
<dbReference type="Pfam" id="PF11543">
    <property type="entry name" value="UN_NPL4"/>
    <property type="match status" value="1"/>
</dbReference>
<dbReference type="InterPro" id="IPR002223">
    <property type="entry name" value="Kunitz_BPTI"/>
</dbReference>
<proteinExistence type="predicted"/>
<dbReference type="Proteomes" id="UP000030758">
    <property type="component" value="Unassembled WGS sequence"/>
</dbReference>
<organism evidence="2">
    <name type="scientific">Trichuris suis</name>
    <name type="common">pig whipworm</name>
    <dbReference type="NCBI Taxonomy" id="68888"/>
    <lineage>
        <taxon>Eukaryota</taxon>
        <taxon>Metazoa</taxon>
        <taxon>Ecdysozoa</taxon>
        <taxon>Nematoda</taxon>
        <taxon>Enoplea</taxon>
        <taxon>Dorylaimia</taxon>
        <taxon>Trichinellida</taxon>
        <taxon>Trichuridae</taxon>
        <taxon>Trichuris</taxon>
    </lineage>
</organism>
<dbReference type="InterPro" id="IPR029071">
    <property type="entry name" value="Ubiquitin-like_domsf"/>
</dbReference>
<dbReference type="Pfam" id="PF14625">
    <property type="entry name" value="Lustrin_cystein"/>
    <property type="match status" value="11"/>
</dbReference>
<name>A0A085N7W6_9BILA</name>
<dbReference type="PANTHER" id="PTHR46339:SF11">
    <property type="entry name" value="BPTI_KUNITZ INHIBITOR DOMAIN-CONTAINING PROTEIN"/>
    <property type="match status" value="1"/>
</dbReference>
<feature type="domain" description="BPTI/Kunitz inhibitor" evidence="1">
    <location>
        <begin position="1365"/>
        <end position="1417"/>
    </location>
</feature>
<feature type="domain" description="BPTI/Kunitz inhibitor" evidence="1">
    <location>
        <begin position="1146"/>
        <end position="1196"/>
    </location>
</feature>
<dbReference type="SUPFAM" id="SSF57362">
    <property type="entry name" value="BPTI-like"/>
    <property type="match status" value="5"/>
</dbReference>
<dbReference type="InterPro" id="IPR007716">
    <property type="entry name" value="NPL4_Zn-bd_put"/>
</dbReference>
<accession>A0A085N7W6</accession>
<dbReference type="EMBL" id="KL367536">
    <property type="protein sequence ID" value="KFD65562.1"/>
    <property type="molecule type" value="Genomic_DNA"/>
</dbReference>
<feature type="domain" description="BPTI/Kunitz inhibitor" evidence="1">
    <location>
        <begin position="1048"/>
        <end position="1097"/>
    </location>
</feature>
<gene>
    <name evidence="2" type="ORF">M514_05937</name>
</gene>
<dbReference type="InterPro" id="IPR028150">
    <property type="entry name" value="Lustrin_cystein"/>
</dbReference>
<dbReference type="SMART" id="SM00131">
    <property type="entry name" value="KU"/>
    <property type="match status" value="5"/>
</dbReference>
<evidence type="ECO:0000313" key="2">
    <source>
        <dbReference type="EMBL" id="KFD65562.1"/>
    </source>
</evidence>
<dbReference type="CDD" id="cd00109">
    <property type="entry name" value="Kunitz-type"/>
    <property type="match status" value="2"/>
</dbReference>
<protein>
    <recommendedName>
        <fullName evidence="1">BPTI/Kunitz inhibitor domain-containing protein</fullName>
    </recommendedName>
</protein>
<dbReference type="InterPro" id="IPR024682">
    <property type="entry name" value="Npl4_Ub-like_dom"/>
</dbReference>